<organism evidence="2 3">
    <name type="scientific">Streptomyces sannanensis</name>
    <dbReference type="NCBI Taxonomy" id="285536"/>
    <lineage>
        <taxon>Bacteria</taxon>
        <taxon>Bacillati</taxon>
        <taxon>Actinomycetota</taxon>
        <taxon>Actinomycetes</taxon>
        <taxon>Kitasatosporales</taxon>
        <taxon>Streptomycetaceae</taxon>
        <taxon>Streptomyces</taxon>
    </lineage>
</organism>
<comment type="caution">
    <text evidence="2">The sequence shown here is derived from an EMBL/GenBank/DDBJ whole genome shotgun (WGS) entry which is preliminary data.</text>
</comment>
<evidence type="ECO:0000256" key="1">
    <source>
        <dbReference type="SAM" id="MobiDB-lite"/>
    </source>
</evidence>
<evidence type="ECO:0000313" key="3">
    <source>
        <dbReference type="Proteomes" id="UP001499990"/>
    </source>
</evidence>
<keyword evidence="3" id="KW-1185">Reference proteome</keyword>
<dbReference type="RefSeq" id="WP_345045539.1">
    <property type="nucleotide sequence ID" value="NZ_BAAAYL010000003.1"/>
</dbReference>
<evidence type="ECO:0000313" key="2">
    <source>
        <dbReference type="EMBL" id="GAA3380994.1"/>
    </source>
</evidence>
<proteinExistence type="predicted"/>
<sequence length="80" mass="8835">MQQRQHADLTPHFRCTVVANEARSTAMLRVTSKARPELLSTVHPRSPRPLRNDNRAPRDGPNARAAARPPKTSAPYLGAV</sequence>
<dbReference type="Proteomes" id="UP001499990">
    <property type="component" value="Unassembled WGS sequence"/>
</dbReference>
<reference evidence="3" key="1">
    <citation type="journal article" date="2019" name="Int. J. Syst. Evol. Microbiol.">
        <title>The Global Catalogue of Microorganisms (GCM) 10K type strain sequencing project: providing services to taxonomists for standard genome sequencing and annotation.</title>
        <authorList>
            <consortium name="The Broad Institute Genomics Platform"/>
            <consortium name="The Broad Institute Genome Sequencing Center for Infectious Disease"/>
            <person name="Wu L."/>
            <person name="Ma J."/>
        </authorList>
    </citation>
    <scope>NUCLEOTIDE SEQUENCE [LARGE SCALE GENOMIC DNA]</scope>
    <source>
        <strain evidence="3">JCM 9651</strain>
    </source>
</reference>
<protein>
    <submittedName>
        <fullName evidence="2">Uncharacterized protein</fullName>
    </submittedName>
</protein>
<feature type="region of interest" description="Disordered" evidence="1">
    <location>
        <begin position="33"/>
        <end position="80"/>
    </location>
</feature>
<gene>
    <name evidence="2" type="ORF">GCM10020367_70510</name>
</gene>
<dbReference type="EMBL" id="BAAAYL010000003">
    <property type="protein sequence ID" value="GAA3380994.1"/>
    <property type="molecule type" value="Genomic_DNA"/>
</dbReference>
<accession>A0ABP6SMW1</accession>
<name>A0ABP6SMW1_9ACTN</name>